<feature type="region of interest" description="Disordered" evidence="1">
    <location>
        <begin position="66"/>
        <end position="85"/>
    </location>
</feature>
<organism evidence="2 3">
    <name type="scientific">Trichuris muris</name>
    <name type="common">Mouse whipworm</name>
    <dbReference type="NCBI Taxonomy" id="70415"/>
    <lineage>
        <taxon>Eukaryota</taxon>
        <taxon>Metazoa</taxon>
        <taxon>Ecdysozoa</taxon>
        <taxon>Nematoda</taxon>
        <taxon>Enoplea</taxon>
        <taxon>Dorylaimia</taxon>
        <taxon>Trichinellida</taxon>
        <taxon>Trichuridae</taxon>
        <taxon>Trichuris</taxon>
    </lineage>
</organism>
<dbReference type="WBParaSite" id="TMUE_0000001697.1">
    <property type="protein sequence ID" value="TMUE_0000001697.1"/>
    <property type="gene ID" value="WBGene00290410"/>
</dbReference>
<evidence type="ECO:0000256" key="1">
    <source>
        <dbReference type="SAM" id="MobiDB-lite"/>
    </source>
</evidence>
<name>A0A5S6Q419_TRIMR</name>
<accession>A0A5S6Q419</accession>
<proteinExistence type="predicted"/>
<dbReference type="Proteomes" id="UP000046395">
    <property type="component" value="Unassembled WGS sequence"/>
</dbReference>
<sequence>MTSSTMRLNFAQLRARFVNDEMAVVQFTQGRGLIHNRRICPATKGTWCCDPGKTVLTCGGVAMERSAGKSCQRKQGHGSKGVNVP</sequence>
<evidence type="ECO:0000313" key="3">
    <source>
        <dbReference type="WBParaSite" id="TMUE_0000001697.1"/>
    </source>
</evidence>
<dbReference type="AlphaFoldDB" id="A0A5S6Q419"/>
<protein>
    <submittedName>
        <fullName evidence="3">FLYWCH-type domain-containing protein</fullName>
    </submittedName>
</protein>
<reference evidence="3" key="1">
    <citation type="submission" date="2019-12" db="UniProtKB">
        <authorList>
            <consortium name="WormBaseParasite"/>
        </authorList>
    </citation>
    <scope>IDENTIFICATION</scope>
</reference>
<evidence type="ECO:0000313" key="2">
    <source>
        <dbReference type="Proteomes" id="UP000046395"/>
    </source>
</evidence>
<keyword evidence="2" id="KW-1185">Reference proteome</keyword>